<evidence type="ECO:0000256" key="2">
    <source>
        <dbReference type="SAM" id="MobiDB-lite"/>
    </source>
</evidence>
<dbReference type="EMBL" id="CAJJDP010000059">
    <property type="protein sequence ID" value="CAD8172696.1"/>
    <property type="molecule type" value="Genomic_DNA"/>
</dbReference>
<dbReference type="OrthoDB" id="308029at2759"/>
<feature type="compositionally biased region" description="Polar residues" evidence="2">
    <location>
        <begin position="282"/>
        <end position="291"/>
    </location>
</feature>
<organism evidence="3 4">
    <name type="scientific">Paramecium octaurelia</name>
    <dbReference type="NCBI Taxonomy" id="43137"/>
    <lineage>
        <taxon>Eukaryota</taxon>
        <taxon>Sar</taxon>
        <taxon>Alveolata</taxon>
        <taxon>Ciliophora</taxon>
        <taxon>Intramacronucleata</taxon>
        <taxon>Oligohymenophorea</taxon>
        <taxon>Peniculida</taxon>
        <taxon>Parameciidae</taxon>
        <taxon>Paramecium</taxon>
    </lineage>
</organism>
<feature type="region of interest" description="Disordered" evidence="2">
    <location>
        <begin position="234"/>
        <end position="291"/>
    </location>
</feature>
<proteinExistence type="predicted"/>
<reference evidence="3" key="1">
    <citation type="submission" date="2021-01" db="EMBL/GenBank/DDBJ databases">
        <authorList>
            <consortium name="Genoscope - CEA"/>
            <person name="William W."/>
        </authorList>
    </citation>
    <scope>NUCLEOTIDE SEQUENCE</scope>
</reference>
<dbReference type="OMA" id="IQICHSQ"/>
<feature type="compositionally biased region" description="Low complexity" evidence="2">
    <location>
        <begin position="763"/>
        <end position="776"/>
    </location>
</feature>
<accession>A0A8S1VCQ4</accession>
<feature type="coiled-coil region" evidence="1">
    <location>
        <begin position="105"/>
        <end position="132"/>
    </location>
</feature>
<comment type="caution">
    <text evidence="3">The sequence shown here is derived from an EMBL/GenBank/DDBJ whole genome shotgun (WGS) entry which is preliminary data.</text>
</comment>
<dbReference type="AlphaFoldDB" id="A0A8S1VCQ4"/>
<feature type="compositionally biased region" description="Polar residues" evidence="2">
    <location>
        <begin position="380"/>
        <end position="391"/>
    </location>
</feature>
<protein>
    <submittedName>
        <fullName evidence="3">Uncharacterized protein</fullName>
    </submittedName>
</protein>
<keyword evidence="4" id="KW-1185">Reference proteome</keyword>
<keyword evidence="1" id="KW-0175">Coiled coil</keyword>
<feature type="region of interest" description="Disordered" evidence="2">
    <location>
        <begin position="755"/>
        <end position="787"/>
    </location>
</feature>
<sequence>MLGKKQSSCVGFNPFSRYEQEKPSISTKIINKLKSLFQINLNPSSCIKRELIFQQTIYVPVDLDIVGAQTIEHDSIQICHSQSSIKQRRYKPISFDDHLKEKKQVELLNEFNKKVQKEKEKQKKKVNDLQQSFDRVLPQDIHIADEKKVIQPRKKLSSQQYKKRKLDQKKKQVGIKVVYTKHVYDQIQDSINESRIKEVPEQMSDDSLKNNSLLAAELKVKPQKKEMIIISLEDEQKKEREPPLKNEIKENQSKKLRKSSSMINLNEQEAKSFSCSPKKLENSQSKKQSDLINITKQVEPLINEVRKAIKRNEKQTEFSVQPQQTVINFLVQGSGEQQKIQTINNSSLQKKEVSEDVKQTEVQERHINNFSETPLLGFGKNSNGPQGQTIPYNINVQSSLFAPNDSKDQDLQKSSNQCSGQNLFQNQFTSNQNKSQPLNSFLNDNKETLDQPKKIEESKQTYNIFNNTQESQNDQLPLKKQLFESLTYQSQSTQGEQKEESKQNQPDDSNQKPEIENTQPNSIALNFQLKSSSDNKQDFQFNLNSQLNQVSQQTPFQILQQQPPKNENNKTDIFTTDLLINKVATPVKQISNPFLQQSSKIDQEQIISYFSIHSQQQNKINQDDPAKAQIPQFTNELFNKQNTGASMFNLPNRNAFQESANNNMKMNNNGVNNDMEITDTLLISQQFQHQQQQSLQTQNTFGSFNQSQLGTNNFFPQMQQQISSGFNPVQYFQKNPQQQNEHQTQYFQLHQTNGIFTQDPPKQTNQSQSLNNSFSSRNGNKKQRIDQ</sequence>
<feature type="compositionally biased region" description="Polar residues" evidence="2">
    <location>
        <begin position="259"/>
        <end position="275"/>
    </location>
</feature>
<feature type="region of interest" description="Disordered" evidence="2">
    <location>
        <begin position="372"/>
        <end position="391"/>
    </location>
</feature>
<feature type="region of interest" description="Disordered" evidence="2">
    <location>
        <begin position="487"/>
        <end position="516"/>
    </location>
</feature>
<evidence type="ECO:0000256" key="1">
    <source>
        <dbReference type="SAM" id="Coils"/>
    </source>
</evidence>
<gene>
    <name evidence="3" type="ORF">POCTA_138.1.T0600253</name>
</gene>
<evidence type="ECO:0000313" key="3">
    <source>
        <dbReference type="EMBL" id="CAD8172696.1"/>
    </source>
</evidence>
<evidence type="ECO:0000313" key="4">
    <source>
        <dbReference type="Proteomes" id="UP000683925"/>
    </source>
</evidence>
<feature type="compositionally biased region" description="Basic and acidic residues" evidence="2">
    <location>
        <begin position="234"/>
        <end position="253"/>
    </location>
</feature>
<name>A0A8S1VCQ4_PAROT</name>
<dbReference type="Proteomes" id="UP000683925">
    <property type="component" value="Unassembled WGS sequence"/>
</dbReference>